<keyword evidence="3" id="KW-0413">Isomerase</keyword>
<dbReference type="GO" id="GO:0004494">
    <property type="term" value="F:methylmalonyl-CoA mutase activity"/>
    <property type="evidence" value="ECO:0007669"/>
    <property type="project" value="UniProtKB-EC"/>
</dbReference>
<dbReference type="Proteomes" id="UP000565089">
    <property type="component" value="Unassembled WGS sequence"/>
</dbReference>
<proteinExistence type="predicted"/>
<dbReference type="SUPFAM" id="SSF51703">
    <property type="entry name" value="Cobalamin (vitamin B12)-dependent enzymes"/>
    <property type="match status" value="1"/>
</dbReference>
<dbReference type="PANTHER" id="PTHR48101:SF1">
    <property type="entry name" value="METHYLMALONYL-COA MUTASE, LARGE SUBUNIT"/>
    <property type="match status" value="1"/>
</dbReference>
<accession>A0A7W7GHQ1</accession>
<evidence type="ECO:0000259" key="2">
    <source>
        <dbReference type="Pfam" id="PF01642"/>
    </source>
</evidence>
<protein>
    <submittedName>
        <fullName evidence="3">Methylmalonyl-CoA mutase N-terminal domain/subunit</fullName>
        <ecNumber evidence="3">5.4.99.2</ecNumber>
    </submittedName>
</protein>
<dbReference type="RefSeq" id="WP_313666832.1">
    <property type="nucleotide sequence ID" value="NZ_JACHMS010000001.1"/>
</dbReference>
<evidence type="ECO:0000256" key="1">
    <source>
        <dbReference type="ARBA" id="ARBA00011870"/>
    </source>
</evidence>
<reference evidence="3 4" key="1">
    <citation type="submission" date="2020-08" db="EMBL/GenBank/DDBJ databases">
        <title>Sequencing the genomes of 1000 actinobacteria strains.</title>
        <authorList>
            <person name="Klenk H.-P."/>
        </authorList>
    </citation>
    <scope>NUCLEOTIDE SEQUENCE [LARGE SCALE GENOMIC DNA]</scope>
    <source>
        <strain evidence="3 4">DSM 40483</strain>
    </source>
</reference>
<comment type="caution">
    <text evidence="3">The sequence shown here is derived from an EMBL/GenBank/DDBJ whole genome shotgun (WGS) entry which is preliminary data.</text>
</comment>
<dbReference type="GeneID" id="95799718"/>
<name>A0A7W7GHQ1_9ACTN</name>
<dbReference type="EMBL" id="JACHMS010000001">
    <property type="protein sequence ID" value="MBB4712593.1"/>
    <property type="molecule type" value="Genomic_DNA"/>
</dbReference>
<organism evidence="3 4">
    <name type="scientific">Streptomyces luteogriseus</name>
    <dbReference type="NCBI Taxonomy" id="68233"/>
    <lineage>
        <taxon>Bacteria</taxon>
        <taxon>Bacillati</taxon>
        <taxon>Actinomycetota</taxon>
        <taxon>Actinomycetes</taxon>
        <taxon>Kitasatosporales</taxon>
        <taxon>Streptomycetaceae</taxon>
        <taxon>Streptomyces</taxon>
    </lineage>
</organism>
<sequence>MSGCESAVQANARLRHLVGGGARELAVGFDTPTRTGLDSPAPAAFGLVGHRGVPVDSIDDMRVLLGGLPLARITVSLAADACAAPLLVLYRLVAEEHGAPAGRLAGSVGNDVLTELLLADPGPFPLRASLRLARDVCAYGLAELPRWRCLTVRGHRLAGAGADPTQEIAFTVAAGAEYLLAAAAAGLDPAAVAARTALCVAAARTGRGTRAKLRVVRRLWADTVHARLGPAPTPRLHVVVPGHTLTAAPASAGLEAAVADLLDRVGRLGGLLAVLERHRGPELFGVHGAGRPAPHPRLARPWTSSHAVRALQTERLAKLRAWRVQPAVDEALLRLCRAAQGDGNILHPLREALASRATLGEVCTVLRETWAPNPRPSPTEP</sequence>
<dbReference type="InterPro" id="IPR016176">
    <property type="entry name" value="Cbl-dep_enz_cat"/>
</dbReference>
<dbReference type="EC" id="5.4.99.2" evidence="3"/>
<feature type="domain" description="Methylmalonyl-CoA mutase alpha/beta chain catalytic" evidence="2">
    <location>
        <begin position="305"/>
        <end position="370"/>
    </location>
</feature>
<feature type="domain" description="Methylmalonyl-CoA mutase alpha/beta chain catalytic" evidence="2">
    <location>
        <begin position="3"/>
        <end position="233"/>
    </location>
</feature>
<dbReference type="Pfam" id="PF01642">
    <property type="entry name" value="MM_CoA_mutase"/>
    <property type="match status" value="2"/>
</dbReference>
<dbReference type="PANTHER" id="PTHR48101">
    <property type="entry name" value="METHYLMALONYL-COA MUTASE, MITOCHONDRIAL-RELATED"/>
    <property type="match status" value="1"/>
</dbReference>
<dbReference type="InterPro" id="IPR006099">
    <property type="entry name" value="MeMalonylCoA_mutase_a/b_cat"/>
</dbReference>
<evidence type="ECO:0000313" key="4">
    <source>
        <dbReference type="Proteomes" id="UP000565089"/>
    </source>
</evidence>
<evidence type="ECO:0000313" key="3">
    <source>
        <dbReference type="EMBL" id="MBB4712593.1"/>
    </source>
</evidence>
<keyword evidence="4" id="KW-1185">Reference proteome</keyword>
<gene>
    <name evidence="3" type="ORF">BJ965_002475</name>
</gene>
<dbReference type="AlphaFoldDB" id="A0A7W7GHQ1"/>
<dbReference type="Gene3D" id="3.20.20.240">
    <property type="entry name" value="Methylmalonyl-CoA mutase"/>
    <property type="match status" value="2"/>
</dbReference>
<dbReference type="GO" id="GO:0031419">
    <property type="term" value="F:cobalamin binding"/>
    <property type="evidence" value="ECO:0007669"/>
    <property type="project" value="UniProtKB-KW"/>
</dbReference>
<comment type="subunit">
    <text evidence="1">Heterodimer of an alpha and a beta chain.</text>
</comment>